<reference evidence="9 10" key="1">
    <citation type="submission" date="2018-05" db="EMBL/GenBank/DDBJ databases">
        <title>Draft genome sequence of Scytalidium lignicola DSM 105466, a ubiquitous saprotrophic fungus.</title>
        <authorList>
            <person name="Buettner E."/>
            <person name="Gebauer A.M."/>
            <person name="Hofrichter M."/>
            <person name="Liers C."/>
            <person name="Kellner H."/>
        </authorList>
    </citation>
    <scope>NUCLEOTIDE SEQUENCE [LARGE SCALE GENOMIC DNA]</scope>
    <source>
        <strain evidence="9 10">DSM 105466</strain>
    </source>
</reference>
<feature type="region of interest" description="Disordered" evidence="7">
    <location>
        <begin position="429"/>
        <end position="460"/>
    </location>
</feature>
<dbReference type="PANTHER" id="PTHR36206">
    <property type="entry name" value="ASPERCRYPTIN BIOSYNTHESIS CLUSTER-SPECIFIC TRANSCRIPTION REGULATOR ATNN-RELATED"/>
    <property type="match status" value="1"/>
</dbReference>
<name>A0A3E2HPX5_SCYLI</name>
<dbReference type="OrthoDB" id="3598904at2759"/>
<accession>A0A3E2HPX5</accession>
<feature type="region of interest" description="Disordered" evidence="7">
    <location>
        <begin position="1"/>
        <end position="48"/>
    </location>
</feature>
<keyword evidence="10" id="KW-1185">Reference proteome</keyword>
<keyword evidence="2" id="KW-0862">Zinc</keyword>
<dbReference type="PROSITE" id="PS00463">
    <property type="entry name" value="ZN2_CY6_FUNGAL_1"/>
    <property type="match status" value="1"/>
</dbReference>
<feature type="region of interest" description="Disordered" evidence="7">
    <location>
        <begin position="333"/>
        <end position="376"/>
    </location>
</feature>
<organism evidence="9 10">
    <name type="scientific">Scytalidium lignicola</name>
    <name type="common">Hyphomycete</name>
    <dbReference type="NCBI Taxonomy" id="5539"/>
    <lineage>
        <taxon>Eukaryota</taxon>
        <taxon>Fungi</taxon>
        <taxon>Dikarya</taxon>
        <taxon>Ascomycota</taxon>
        <taxon>Pezizomycotina</taxon>
        <taxon>Leotiomycetes</taxon>
        <taxon>Leotiomycetes incertae sedis</taxon>
        <taxon>Scytalidium</taxon>
    </lineage>
</organism>
<keyword evidence="3" id="KW-0805">Transcription regulation</keyword>
<protein>
    <recommendedName>
        <fullName evidence="8">Zn(2)-C6 fungal-type domain-containing protein</fullName>
    </recommendedName>
</protein>
<sequence>MTRPNASHLREEQPATTSTLTPSHPAESIPMELYRRPSLDGNRSKRLRASRPKVKSGCITCKARRVKCDEAKPQCLRCQKFGRVCDGYATDQPQRVAVMPLQPRIPTLSLYTPSLSVYTTERENRYFQFFCDCVSHELPGFYDDNFWTRIVLQEAFYVPPIRYAAIAIAALSKGLDDATQKDSLKVNIIQGVDKEHSEYSAIFFAKAIRALNVHLSASGGAQLRTALIACILFVCFETLQGSFSSSIQQTYGGLKLLRSHYSERPGSKPWIPRRHSTLSEASGNSRILKDLRRRSVCEDTSSSNPVVARVQEFLQTSKSAAAFVRQKSGSDINEAIPVPDRSQIPLRGPLSTTTDLPLRHESDRDQEQKFSLQNRTQAQRVEITTISDSLSAVLDYPDLTPTTQSQVIVESIRLNGSMLNASARSPFSAVTSSTYTPPSMESHMPSPQLLPPPPPPASQPVATLASRKRPLASRVPIQTLNNDLGIEDSLIRTFVRLEVQGLYFGMIPGIPPLVWDVHKLYDLPIPPSFPDHEAAYHCWDFLQDRALQFFRRVLFNRTYAPQLSEPLSVITRTYTSIIAQLADFETAFRPFLDSAINQDGSVANPRTLVLSLYQKTTIVLLASVQSESEMIYDDYFPSFQYITRISELLISSDLVTQMPPNPRFSFDAGIIPPLHVVGIRCRDPTIRREAISLLLRSPRQEGMWDAILSARIGRWLCFCEEEGLGIPFPDLRSPNTSFHPMSTYTSSSHINFSQERFRRGAFQDGMEIGQSVTASVLGTDHRTVDGSDELSERKADEYNKSSRKPSVANSSVHTGPATGRVGVSDSGDKSNGECYAYLIPEEKRMQLMIVDFHVPDRYIKVKCRGAIAMEDGKRVERETVIAW</sequence>
<dbReference type="CDD" id="cd00067">
    <property type="entry name" value="GAL4"/>
    <property type="match status" value="1"/>
</dbReference>
<evidence type="ECO:0000256" key="1">
    <source>
        <dbReference type="ARBA" id="ARBA00022723"/>
    </source>
</evidence>
<dbReference type="SUPFAM" id="SSF57701">
    <property type="entry name" value="Zn2/Cys6 DNA-binding domain"/>
    <property type="match status" value="1"/>
</dbReference>
<dbReference type="GO" id="GO:0000981">
    <property type="term" value="F:DNA-binding transcription factor activity, RNA polymerase II-specific"/>
    <property type="evidence" value="ECO:0007669"/>
    <property type="project" value="InterPro"/>
</dbReference>
<evidence type="ECO:0000256" key="6">
    <source>
        <dbReference type="ARBA" id="ARBA00023242"/>
    </source>
</evidence>
<dbReference type="Pfam" id="PF00172">
    <property type="entry name" value="Zn_clus"/>
    <property type="match status" value="1"/>
</dbReference>
<dbReference type="STRING" id="5539.A0A3E2HPX5"/>
<feature type="non-terminal residue" evidence="9">
    <location>
        <position position="883"/>
    </location>
</feature>
<keyword evidence="6" id="KW-0539">Nucleus</keyword>
<evidence type="ECO:0000256" key="3">
    <source>
        <dbReference type="ARBA" id="ARBA00023015"/>
    </source>
</evidence>
<keyword evidence="5" id="KW-0804">Transcription</keyword>
<dbReference type="Gene3D" id="4.10.240.10">
    <property type="entry name" value="Zn(2)-C6 fungal-type DNA-binding domain"/>
    <property type="match status" value="1"/>
</dbReference>
<keyword evidence="4" id="KW-0238">DNA-binding</keyword>
<evidence type="ECO:0000259" key="8">
    <source>
        <dbReference type="PROSITE" id="PS50048"/>
    </source>
</evidence>
<proteinExistence type="predicted"/>
<evidence type="ECO:0000256" key="7">
    <source>
        <dbReference type="SAM" id="MobiDB-lite"/>
    </source>
</evidence>
<dbReference type="InterPro" id="IPR036864">
    <property type="entry name" value="Zn2-C6_fun-type_DNA-bd_sf"/>
</dbReference>
<feature type="compositionally biased region" description="Basic and acidic residues" evidence="7">
    <location>
        <begin position="779"/>
        <end position="800"/>
    </location>
</feature>
<comment type="caution">
    <text evidence="9">The sequence shown here is derived from an EMBL/GenBank/DDBJ whole genome shotgun (WGS) entry which is preliminary data.</text>
</comment>
<gene>
    <name evidence="9" type="ORF">B7463_g943</name>
</gene>
<dbReference type="AlphaFoldDB" id="A0A3E2HPX5"/>
<feature type="non-terminal residue" evidence="9">
    <location>
        <position position="1"/>
    </location>
</feature>
<feature type="compositionally biased region" description="Basic and acidic residues" evidence="7">
    <location>
        <begin position="357"/>
        <end position="368"/>
    </location>
</feature>
<dbReference type="PROSITE" id="PS50048">
    <property type="entry name" value="ZN2_CY6_FUNGAL_2"/>
    <property type="match status" value="1"/>
</dbReference>
<evidence type="ECO:0000256" key="2">
    <source>
        <dbReference type="ARBA" id="ARBA00022833"/>
    </source>
</evidence>
<dbReference type="OMA" id="PRQEGMW"/>
<evidence type="ECO:0000313" key="9">
    <source>
        <dbReference type="EMBL" id="RFU35387.1"/>
    </source>
</evidence>
<dbReference type="InterPro" id="IPR052360">
    <property type="entry name" value="Transcr_Regulatory_Proteins"/>
</dbReference>
<feature type="region of interest" description="Disordered" evidence="7">
    <location>
        <begin position="773"/>
        <end position="828"/>
    </location>
</feature>
<evidence type="ECO:0000256" key="5">
    <source>
        <dbReference type="ARBA" id="ARBA00023163"/>
    </source>
</evidence>
<dbReference type="GO" id="GO:0008270">
    <property type="term" value="F:zinc ion binding"/>
    <property type="evidence" value="ECO:0007669"/>
    <property type="project" value="InterPro"/>
</dbReference>
<dbReference type="Proteomes" id="UP000258309">
    <property type="component" value="Unassembled WGS sequence"/>
</dbReference>
<dbReference type="GO" id="GO:0003677">
    <property type="term" value="F:DNA binding"/>
    <property type="evidence" value="ECO:0007669"/>
    <property type="project" value="UniProtKB-KW"/>
</dbReference>
<dbReference type="PANTHER" id="PTHR36206:SF4">
    <property type="entry name" value="HYPOTHETICAL CONSERVED PROTEIN (EUROFUNG)-RELATED"/>
    <property type="match status" value="1"/>
</dbReference>
<feature type="domain" description="Zn(2)-C6 fungal-type" evidence="8">
    <location>
        <begin position="57"/>
        <end position="85"/>
    </location>
</feature>
<keyword evidence="1" id="KW-0479">Metal-binding</keyword>
<feature type="compositionally biased region" description="Pro residues" evidence="7">
    <location>
        <begin position="448"/>
        <end position="458"/>
    </location>
</feature>
<feature type="compositionally biased region" description="Polar residues" evidence="7">
    <location>
        <begin position="429"/>
        <end position="439"/>
    </location>
</feature>
<evidence type="ECO:0000313" key="10">
    <source>
        <dbReference type="Proteomes" id="UP000258309"/>
    </source>
</evidence>
<evidence type="ECO:0000256" key="4">
    <source>
        <dbReference type="ARBA" id="ARBA00023125"/>
    </source>
</evidence>
<dbReference type="EMBL" id="NCSJ02000009">
    <property type="protein sequence ID" value="RFU35387.1"/>
    <property type="molecule type" value="Genomic_DNA"/>
</dbReference>
<dbReference type="SMART" id="SM00066">
    <property type="entry name" value="GAL4"/>
    <property type="match status" value="1"/>
</dbReference>
<dbReference type="InterPro" id="IPR001138">
    <property type="entry name" value="Zn2Cys6_DnaBD"/>
</dbReference>